<keyword evidence="1" id="KW-0472">Membrane</keyword>
<dbReference type="AlphaFoldDB" id="B8BWL8"/>
<dbReference type="InParanoid" id="B8BWL8"/>
<evidence type="ECO:0000256" key="1">
    <source>
        <dbReference type="SAM" id="Phobius"/>
    </source>
</evidence>
<dbReference type="EMBL" id="CM000640">
    <property type="protein sequence ID" value="EED94056.1"/>
    <property type="molecule type" value="Genomic_DNA"/>
</dbReference>
<dbReference type="NCBIfam" id="TIGR00266">
    <property type="entry name" value="TIGR00266 family protein"/>
    <property type="match status" value="1"/>
</dbReference>
<evidence type="ECO:0000313" key="3">
    <source>
        <dbReference type="Proteomes" id="UP000001449"/>
    </source>
</evidence>
<dbReference type="InterPro" id="IPR016031">
    <property type="entry name" value="Trp_RNA-bd_attenuator-like_dom"/>
</dbReference>
<dbReference type="PANTHER" id="PTHR31801:SF0">
    <property type="entry name" value="ALTERED INHERITANCE OF MITOCHONDRIA PROTEIN 24, MITOCHONDRIAL"/>
    <property type="match status" value="1"/>
</dbReference>
<reference evidence="2 3" key="2">
    <citation type="journal article" date="2008" name="Nature">
        <title>The Phaeodactylum genome reveals the evolutionary history of diatom genomes.</title>
        <authorList>
            <person name="Bowler C."/>
            <person name="Allen A.E."/>
            <person name="Badger J.H."/>
            <person name="Grimwood J."/>
            <person name="Jabbari K."/>
            <person name="Kuo A."/>
            <person name="Maheswari U."/>
            <person name="Martens C."/>
            <person name="Maumus F."/>
            <person name="Otillar R.P."/>
            <person name="Rayko E."/>
            <person name="Salamov A."/>
            <person name="Vandepoele K."/>
            <person name="Beszteri B."/>
            <person name="Gruber A."/>
            <person name="Heijde M."/>
            <person name="Katinka M."/>
            <person name="Mock T."/>
            <person name="Valentin K."/>
            <person name="Verret F."/>
            <person name="Berges J.A."/>
            <person name="Brownlee C."/>
            <person name="Cadoret J.P."/>
            <person name="Chiovitti A."/>
            <person name="Choi C.J."/>
            <person name="Coesel S."/>
            <person name="De Martino A."/>
            <person name="Detter J.C."/>
            <person name="Durkin C."/>
            <person name="Falciatore A."/>
            <person name="Fournet J."/>
            <person name="Haruta M."/>
            <person name="Huysman M.J."/>
            <person name="Jenkins B.D."/>
            <person name="Jiroutova K."/>
            <person name="Jorgensen R.E."/>
            <person name="Joubert Y."/>
            <person name="Kaplan A."/>
            <person name="Kroger N."/>
            <person name="Kroth P.G."/>
            <person name="La Roche J."/>
            <person name="Lindquist E."/>
            <person name="Lommer M."/>
            <person name="Martin-Jezequel V."/>
            <person name="Lopez P.J."/>
            <person name="Lucas S."/>
            <person name="Mangogna M."/>
            <person name="McGinnis K."/>
            <person name="Medlin L.K."/>
            <person name="Montsant A."/>
            <person name="Oudot-Le Secq M.P."/>
            <person name="Napoli C."/>
            <person name="Obornik M."/>
            <person name="Parker M.S."/>
            <person name="Petit J.L."/>
            <person name="Porcel B.M."/>
            <person name="Poulsen N."/>
            <person name="Robison M."/>
            <person name="Rychlewski L."/>
            <person name="Rynearson T.A."/>
            <person name="Schmutz J."/>
            <person name="Shapiro H."/>
            <person name="Siaut M."/>
            <person name="Stanley M."/>
            <person name="Sussman M.R."/>
            <person name="Taylor A.R."/>
            <person name="Vardi A."/>
            <person name="von Dassow P."/>
            <person name="Vyverman W."/>
            <person name="Willis A."/>
            <person name="Wyrwicz L.S."/>
            <person name="Rokhsar D.S."/>
            <person name="Weissenbach J."/>
            <person name="Armbrust E.V."/>
            <person name="Green B.R."/>
            <person name="Van de Peer Y."/>
            <person name="Grigoriev I.V."/>
        </authorList>
    </citation>
    <scope>NUCLEOTIDE SEQUENCE [LARGE SCALE GENOMIC DNA]</scope>
    <source>
        <strain evidence="2 3">CCMP1335</strain>
    </source>
</reference>
<gene>
    <name evidence="2" type="ORF">THAPSDRAFT_4012</name>
</gene>
<dbReference type="SUPFAM" id="SSF51219">
    <property type="entry name" value="TRAP-like"/>
    <property type="match status" value="1"/>
</dbReference>
<dbReference type="PANTHER" id="PTHR31801">
    <property type="entry name" value="ALTERED INHERITANCE OF MITOCHONDRIA PROTEIN 24, MITOCHONDRIAL"/>
    <property type="match status" value="1"/>
</dbReference>
<feature type="transmembrane region" description="Helical" evidence="1">
    <location>
        <begin position="233"/>
        <end position="253"/>
    </location>
</feature>
<sequence length="302" mass="32964">MWVILNEASFASLRVNLPPRSSIKTESDAVVTMSSNIQVSGHLSGGLVGSLFRALTTKESFFITIVKNTSPSRMGDVLLAPSEPGGICLVPINGMRDELMLTKGSFLACDNSVDVTTIVQRGVRNSLSSGTGFFLMKASGRGTIAMASYGSIHKYTLSSDETRMIDNGHLVAWTASMRYSTTLASSSVWGSISSGEGLMCRFEGPGVVYLQSHKPNQSDEDAKRRGRNGGGSPFAACFALLFVIVWILIFIWMNMNGGTVNWSSSTRGRGQYYNDGYDSYNHGYNSQYNSQRRRQNMGNNEF</sequence>
<dbReference type="STRING" id="35128.B8BWL8"/>
<dbReference type="Proteomes" id="UP000001449">
    <property type="component" value="Chromosome 3"/>
</dbReference>
<evidence type="ECO:0000313" key="2">
    <source>
        <dbReference type="EMBL" id="EED94056.1"/>
    </source>
</evidence>
<dbReference type="GeneID" id="7443835"/>
<dbReference type="PaxDb" id="35128-Thaps4012"/>
<protein>
    <submittedName>
        <fullName evidence="2">Uncharacterized protein</fullName>
    </submittedName>
</protein>
<organism evidence="2 3">
    <name type="scientific">Thalassiosira pseudonana</name>
    <name type="common">Marine diatom</name>
    <name type="synonym">Cyclotella nana</name>
    <dbReference type="NCBI Taxonomy" id="35128"/>
    <lineage>
        <taxon>Eukaryota</taxon>
        <taxon>Sar</taxon>
        <taxon>Stramenopiles</taxon>
        <taxon>Ochrophyta</taxon>
        <taxon>Bacillariophyta</taxon>
        <taxon>Coscinodiscophyceae</taxon>
        <taxon>Thalassiosirophycidae</taxon>
        <taxon>Thalassiosirales</taxon>
        <taxon>Thalassiosiraceae</taxon>
        <taxon>Thalassiosira</taxon>
    </lineage>
</organism>
<dbReference type="KEGG" id="tps:THAPSDRAFT_4012"/>
<keyword evidence="1" id="KW-1133">Transmembrane helix</keyword>
<accession>B8BWL8</accession>
<proteinExistence type="predicted"/>
<dbReference type="OMA" id="WTASMRY"/>
<name>B8BWL8_THAPS</name>
<dbReference type="InterPro" id="IPR002838">
    <property type="entry name" value="AIM24"/>
</dbReference>
<dbReference type="Gene3D" id="3.60.160.10">
    <property type="entry name" value="Mitochondrial biogenesis AIM24"/>
    <property type="match status" value="1"/>
</dbReference>
<dbReference type="HOGENOM" id="CLU_040551_4_1_1"/>
<dbReference type="RefSeq" id="XP_002288620.1">
    <property type="nucleotide sequence ID" value="XM_002288584.1"/>
</dbReference>
<dbReference type="Pfam" id="PF01987">
    <property type="entry name" value="AIM24"/>
    <property type="match status" value="1"/>
</dbReference>
<reference evidence="2 3" key="1">
    <citation type="journal article" date="2004" name="Science">
        <title>The genome of the diatom Thalassiosira pseudonana: ecology, evolution, and metabolism.</title>
        <authorList>
            <person name="Armbrust E.V."/>
            <person name="Berges J.A."/>
            <person name="Bowler C."/>
            <person name="Green B.R."/>
            <person name="Martinez D."/>
            <person name="Putnam N.H."/>
            <person name="Zhou S."/>
            <person name="Allen A.E."/>
            <person name="Apt K.E."/>
            <person name="Bechner M."/>
            <person name="Brzezinski M.A."/>
            <person name="Chaal B.K."/>
            <person name="Chiovitti A."/>
            <person name="Davis A.K."/>
            <person name="Demarest M.S."/>
            <person name="Detter J.C."/>
            <person name="Glavina T."/>
            <person name="Goodstein D."/>
            <person name="Hadi M.Z."/>
            <person name="Hellsten U."/>
            <person name="Hildebrand M."/>
            <person name="Jenkins B.D."/>
            <person name="Jurka J."/>
            <person name="Kapitonov V.V."/>
            <person name="Kroger N."/>
            <person name="Lau W.W."/>
            <person name="Lane T.W."/>
            <person name="Larimer F.W."/>
            <person name="Lippmeier J.C."/>
            <person name="Lucas S."/>
            <person name="Medina M."/>
            <person name="Montsant A."/>
            <person name="Obornik M."/>
            <person name="Parker M.S."/>
            <person name="Palenik B."/>
            <person name="Pazour G.J."/>
            <person name="Richardson P.M."/>
            <person name="Rynearson T.A."/>
            <person name="Saito M.A."/>
            <person name="Schwartz D.C."/>
            <person name="Thamatrakoln K."/>
            <person name="Valentin K."/>
            <person name="Vardi A."/>
            <person name="Wilkerson F.P."/>
            <person name="Rokhsar D.S."/>
        </authorList>
    </citation>
    <scope>NUCLEOTIDE SEQUENCE [LARGE SCALE GENOMIC DNA]</scope>
    <source>
        <strain evidence="2 3">CCMP1335</strain>
    </source>
</reference>
<keyword evidence="1" id="KW-0812">Transmembrane</keyword>
<keyword evidence="3" id="KW-1185">Reference proteome</keyword>
<dbReference type="eggNOG" id="ENOG502S6UX">
    <property type="taxonomic scope" value="Eukaryota"/>
</dbReference>
<dbReference type="InterPro" id="IPR036983">
    <property type="entry name" value="AIM24_sf"/>
</dbReference>